<gene>
    <name evidence="7" type="ORF">IT882_11960</name>
</gene>
<dbReference type="Gene3D" id="3.40.50.720">
    <property type="entry name" value="NAD(P)-binding Rossmann-like Domain"/>
    <property type="match status" value="1"/>
</dbReference>
<feature type="domain" description="6-phosphogluconate dehydrogenase NADP-binding" evidence="5">
    <location>
        <begin position="3"/>
        <end position="158"/>
    </location>
</feature>
<dbReference type="Proteomes" id="UP000594480">
    <property type="component" value="Chromosome"/>
</dbReference>
<keyword evidence="3" id="KW-0520">NAD</keyword>
<reference evidence="7 8" key="1">
    <citation type="submission" date="2020-11" db="EMBL/GenBank/DDBJ databases">
        <title>Amino acid is mineralized and recycled by bacteria in oceanic microbiome.</title>
        <authorList>
            <person name="Zheng L.Y."/>
        </authorList>
    </citation>
    <scope>NUCLEOTIDE SEQUENCE [LARGE SCALE GENOMIC DNA]</scope>
    <source>
        <strain evidence="7 8">A32-1</strain>
    </source>
</reference>
<dbReference type="KEGG" id="msf:IT882_11960"/>
<protein>
    <submittedName>
        <fullName evidence="7">NAD(P)-dependent oxidoreductase</fullName>
    </submittedName>
</protein>
<dbReference type="PIRSF" id="PIRSF000103">
    <property type="entry name" value="HIBADH"/>
    <property type="match status" value="1"/>
</dbReference>
<feature type="domain" description="3-hydroxyisobutyrate dehydrogenase-like NAD-binding" evidence="6">
    <location>
        <begin position="164"/>
        <end position="283"/>
    </location>
</feature>
<dbReference type="InterPro" id="IPR006115">
    <property type="entry name" value="6PGDH_NADP-bd"/>
</dbReference>
<feature type="active site" evidence="4">
    <location>
        <position position="168"/>
    </location>
</feature>
<evidence type="ECO:0000313" key="8">
    <source>
        <dbReference type="Proteomes" id="UP000594480"/>
    </source>
</evidence>
<name>A0A7S8MVG0_9MICO</name>
<dbReference type="PANTHER" id="PTHR43580">
    <property type="entry name" value="OXIDOREDUCTASE GLYR1-RELATED"/>
    <property type="match status" value="1"/>
</dbReference>
<dbReference type="InterPro" id="IPR036291">
    <property type="entry name" value="NAD(P)-bd_dom_sf"/>
</dbReference>
<dbReference type="InterPro" id="IPR008927">
    <property type="entry name" value="6-PGluconate_DH-like_C_sf"/>
</dbReference>
<dbReference type="Pfam" id="PF03446">
    <property type="entry name" value="NAD_binding_2"/>
    <property type="match status" value="1"/>
</dbReference>
<evidence type="ECO:0000256" key="4">
    <source>
        <dbReference type="PIRSR" id="PIRSR000103-1"/>
    </source>
</evidence>
<evidence type="ECO:0000259" key="6">
    <source>
        <dbReference type="Pfam" id="PF14833"/>
    </source>
</evidence>
<dbReference type="InterPro" id="IPR002204">
    <property type="entry name" value="3-OH-isobutyrate_DH-rel_CS"/>
</dbReference>
<comment type="similarity">
    <text evidence="1">Belongs to the HIBADH-related family.</text>
</comment>
<dbReference type="InterPro" id="IPR015815">
    <property type="entry name" value="HIBADH-related"/>
</dbReference>
<dbReference type="PROSITE" id="PS00895">
    <property type="entry name" value="3_HYDROXYISOBUT_DH"/>
    <property type="match status" value="1"/>
</dbReference>
<dbReference type="GO" id="GO:0016054">
    <property type="term" value="P:organic acid catabolic process"/>
    <property type="evidence" value="ECO:0007669"/>
    <property type="project" value="UniProtKB-ARBA"/>
</dbReference>
<dbReference type="InterPro" id="IPR029154">
    <property type="entry name" value="HIBADH-like_NADP-bd"/>
</dbReference>
<dbReference type="PANTHER" id="PTHR43580:SF2">
    <property type="entry name" value="CYTOKINE-LIKE NUCLEAR FACTOR N-PAC"/>
    <property type="match status" value="1"/>
</dbReference>
<dbReference type="RefSeq" id="WP_195692041.1">
    <property type="nucleotide sequence ID" value="NZ_CP064760.1"/>
</dbReference>
<accession>A0A7S8MVG0</accession>
<evidence type="ECO:0000313" key="7">
    <source>
        <dbReference type="EMBL" id="QPE03950.1"/>
    </source>
</evidence>
<keyword evidence="2" id="KW-0560">Oxidoreductase</keyword>
<dbReference type="InterPro" id="IPR051265">
    <property type="entry name" value="HIBADH-related_NP60_sf"/>
</dbReference>
<dbReference type="InterPro" id="IPR013328">
    <property type="entry name" value="6PGD_dom2"/>
</dbReference>
<evidence type="ECO:0000256" key="2">
    <source>
        <dbReference type="ARBA" id="ARBA00023002"/>
    </source>
</evidence>
<keyword evidence="8" id="KW-1185">Reference proteome</keyword>
<dbReference type="Pfam" id="PF14833">
    <property type="entry name" value="NAD_binding_11"/>
    <property type="match status" value="1"/>
</dbReference>
<dbReference type="EMBL" id="CP064760">
    <property type="protein sequence ID" value="QPE03950.1"/>
    <property type="molecule type" value="Genomic_DNA"/>
</dbReference>
<dbReference type="SUPFAM" id="SSF51735">
    <property type="entry name" value="NAD(P)-binding Rossmann-fold domains"/>
    <property type="match status" value="1"/>
</dbReference>
<evidence type="ECO:0000256" key="3">
    <source>
        <dbReference type="ARBA" id="ARBA00023027"/>
    </source>
</evidence>
<dbReference type="GO" id="GO:0051287">
    <property type="term" value="F:NAD binding"/>
    <property type="evidence" value="ECO:0007669"/>
    <property type="project" value="InterPro"/>
</dbReference>
<dbReference type="Gene3D" id="1.10.1040.10">
    <property type="entry name" value="N-(1-d-carboxylethyl)-l-norvaline Dehydrogenase, domain 2"/>
    <property type="match status" value="1"/>
</dbReference>
<sequence>MSTIGFLGLGSMGSAMAGRLVDAGHEVRVWNRSPEAVAAAVANGAVAAESPEDALSCEVSFSMLANDEAMSAVMTPARISTLAGGIHVAMASISPDLAQALAAQVSAAGGTYLAAPVLGRPAVAADGQLNILAAGDPDATAIVRPYLDAMGKRVWVLGEQPSVANAVKAAVNYNIIHAMQAIGESVAMTERLGVPAETFTELLSSTLFGGVAYEGYGEIIATQRYTPPGFHIALGRKDLDLAEQVARSVGVAPATLPALTAVFEAALADDDLKDLDWSAIAEVSRRGIPTTERRPPEK</sequence>
<organism evidence="7 8">
    <name type="scientific">Microbacterium schleiferi</name>
    <dbReference type="NCBI Taxonomy" id="69362"/>
    <lineage>
        <taxon>Bacteria</taxon>
        <taxon>Bacillati</taxon>
        <taxon>Actinomycetota</taxon>
        <taxon>Actinomycetes</taxon>
        <taxon>Micrococcales</taxon>
        <taxon>Microbacteriaceae</taxon>
        <taxon>Microbacterium</taxon>
    </lineage>
</organism>
<dbReference type="AlphaFoldDB" id="A0A7S8MVG0"/>
<evidence type="ECO:0000256" key="1">
    <source>
        <dbReference type="ARBA" id="ARBA00009080"/>
    </source>
</evidence>
<evidence type="ECO:0000259" key="5">
    <source>
        <dbReference type="Pfam" id="PF03446"/>
    </source>
</evidence>
<dbReference type="GO" id="GO:0016491">
    <property type="term" value="F:oxidoreductase activity"/>
    <property type="evidence" value="ECO:0007669"/>
    <property type="project" value="UniProtKB-KW"/>
</dbReference>
<dbReference type="SUPFAM" id="SSF48179">
    <property type="entry name" value="6-phosphogluconate dehydrogenase C-terminal domain-like"/>
    <property type="match status" value="1"/>
</dbReference>
<proteinExistence type="inferred from homology"/>
<dbReference type="GO" id="GO:0050661">
    <property type="term" value="F:NADP binding"/>
    <property type="evidence" value="ECO:0007669"/>
    <property type="project" value="InterPro"/>
</dbReference>